<dbReference type="PANTHER" id="PTHR21600">
    <property type="entry name" value="MITOCHONDRIAL RNA PSEUDOURIDINE SYNTHASE"/>
    <property type="match status" value="1"/>
</dbReference>
<reference evidence="7 8" key="1">
    <citation type="submission" date="2018-08" db="EMBL/GenBank/DDBJ databases">
        <title>A genome reference for cultivated species of the human gut microbiota.</title>
        <authorList>
            <person name="Zou Y."/>
            <person name="Xue W."/>
            <person name="Luo G."/>
        </authorList>
    </citation>
    <scope>NUCLEOTIDE SEQUENCE [LARGE SCALE GENOMIC DNA]</scope>
    <source>
        <strain evidence="7 8">AM07-24</strain>
    </source>
</reference>
<dbReference type="Pfam" id="PF00849">
    <property type="entry name" value="PseudoU_synth_2"/>
    <property type="match status" value="1"/>
</dbReference>
<keyword evidence="8" id="KW-1185">Reference proteome</keyword>
<evidence type="ECO:0000256" key="5">
    <source>
        <dbReference type="RuleBase" id="RU362028"/>
    </source>
</evidence>
<comment type="catalytic activity">
    <reaction evidence="1 5">
        <text>a uridine in RNA = a pseudouridine in RNA</text>
        <dbReference type="Rhea" id="RHEA:48348"/>
        <dbReference type="Rhea" id="RHEA-COMP:12068"/>
        <dbReference type="Rhea" id="RHEA-COMP:12069"/>
        <dbReference type="ChEBI" id="CHEBI:65314"/>
        <dbReference type="ChEBI" id="CHEBI:65315"/>
    </reaction>
</comment>
<evidence type="ECO:0000256" key="2">
    <source>
        <dbReference type="ARBA" id="ARBA00010876"/>
    </source>
</evidence>
<protein>
    <recommendedName>
        <fullName evidence="5">Pseudouridine synthase</fullName>
        <ecNumber evidence="5">5.4.99.-</ecNumber>
    </recommendedName>
</protein>
<accession>A0A415E565</accession>
<dbReference type="Gene3D" id="3.30.2350.10">
    <property type="entry name" value="Pseudouridine synthase"/>
    <property type="match status" value="1"/>
</dbReference>
<feature type="domain" description="Pseudouridine synthase RsuA/RluA-like" evidence="6">
    <location>
        <begin position="86"/>
        <end position="241"/>
    </location>
</feature>
<comment type="similarity">
    <text evidence="2 5">Belongs to the pseudouridine synthase RluA family.</text>
</comment>
<comment type="function">
    <text evidence="5">Responsible for synthesis of pseudouridine from uracil.</text>
</comment>
<dbReference type="EC" id="5.4.99.-" evidence="5"/>
<dbReference type="InterPro" id="IPR006145">
    <property type="entry name" value="PsdUridine_synth_RsuA/RluA"/>
</dbReference>
<evidence type="ECO:0000256" key="3">
    <source>
        <dbReference type="ARBA" id="ARBA00023235"/>
    </source>
</evidence>
<proteinExistence type="inferred from homology"/>
<gene>
    <name evidence="7" type="ORF">DW099_06985</name>
</gene>
<dbReference type="PROSITE" id="PS01129">
    <property type="entry name" value="PSI_RLU"/>
    <property type="match status" value="1"/>
</dbReference>
<dbReference type="Proteomes" id="UP000284841">
    <property type="component" value="Unassembled WGS sequence"/>
</dbReference>
<sequence length="300" mass="33771">MAKFEYTVTKEDEGVPVKGLLRTKFSFSSRLLTKLKYQHLVFLNGEEVAGWITPQIGDILSIKLPEEKSDFPAEDIPIYPVFEDDDLLILNKQPGVIVHPTKGHPLHTIANGLMKYMQDTGQTFKIRFVNRLDMDTTGLLIVAKNSHSQDDLTKQMKANTIEKRYIAIVNGIVKEDAFTIDLPIGRPDPENVARGVMLEGGYPSVTHVKVLESFPKGKGYTMVELLLETGRTHQIRVHMSHIGYPLVGDYLYGGEAPWLLDRQALHAYKLSFNHPVTGKRLTVEAPLPNDIQEVIKKIKS</sequence>
<dbReference type="GO" id="GO:0009982">
    <property type="term" value="F:pseudouridine synthase activity"/>
    <property type="evidence" value="ECO:0007669"/>
    <property type="project" value="InterPro"/>
</dbReference>
<organism evidence="7 8">
    <name type="scientific">Emergencia timonensis</name>
    <dbReference type="NCBI Taxonomy" id="1776384"/>
    <lineage>
        <taxon>Bacteria</taxon>
        <taxon>Bacillati</taxon>
        <taxon>Bacillota</taxon>
        <taxon>Clostridia</taxon>
        <taxon>Peptostreptococcales</taxon>
        <taxon>Anaerovoracaceae</taxon>
        <taxon>Emergencia</taxon>
    </lineage>
</organism>
<keyword evidence="3 5" id="KW-0413">Isomerase</keyword>
<dbReference type="InterPro" id="IPR006224">
    <property type="entry name" value="PsdUridine_synth_RluA-like_CS"/>
</dbReference>
<dbReference type="OrthoDB" id="9807829at2"/>
<evidence type="ECO:0000256" key="1">
    <source>
        <dbReference type="ARBA" id="ARBA00000073"/>
    </source>
</evidence>
<dbReference type="CDD" id="cd02869">
    <property type="entry name" value="PseudoU_synth_RluA_like"/>
    <property type="match status" value="1"/>
</dbReference>
<name>A0A415E565_9FIRM</name>
<dbReference type="GO" id="GO:0000455">
    <property type="term" value="P:enzyme-directed rRNA pseudouridine synthesis"/>
    <property type="evidence" value="ECO:0007669"/>
    <property type="project" value="TreeGrafter"/>
</dbReference>
<comment type="caution">
    <text evidence="7">The sequence shown here is derived from an EMBL/GenBank/DDBJ whole genome shotgun (WGS) entry which is preliminary data.</text>
</comment>
<evidence type="ECO:0000313" key="8">
    <source>
        <dbReference type="Proteomes" id="UP000284841"/>
    </source>
</evidence>
<dbReference type="SUPFAM" id="SSF55120">
    <property type="entry name" value="Pseudouridine synthase"/>
    <property type="match status" value="1"/>
</dbReference>
<feature type="active site" evidence="4">
    <location>
        <position position="133"/>
    </location>
</feature>
<dbReference type="AlphaFoldDB" id="A0A415E565"/>
<dbReference type="InterPro" id="IPR020103">
    <property type="entry name" value="PsdUridine_synth_cat_dom_sf"/>
</dbReference>
<dbReference type="EMBL" id="QRMS01000002">
    <property type="protein sequence ID" value="RHJ88739.1"/>
    <property type="molecule type" value="Genomic_DNA"/>
</dbReference>
<dbReference type="RefSeq" id="WP_118335499.1">
    <property type="nucleotide sequence ID" value="NZ_AP025567.1"/>
</dbReference>
<evidence type="ECO:0000259" key="6">
    <source>
        <dbReference type="Pfam" id="PF00849"/>
    </source>
</evidence>
<dbReference type="PANTHER" id="PTHR21600:SF44">
    <property type="entry name" value="RIBOSOMAL LARGE SUBUNIT PSEUDOURIDINE SYNTHASE D"/>
    <property type="match status" value="1"/>
</dbReference>
<dbReference type="STRING" id="1776384.GCA_900086585_03737"/>
<evidence type="ECO:0000313" key="7">
    <source>
        <dbReference type="EMBL" id="RHJ88739.1"/>
    </source>
</evidence>
<dbReference type="InterPro" id="IPR006225">
    <property type="entry name" value="PsdUridine_synth_RluC/D"/>
</dbReference>
<dbReference type="GO" id="GO:0140098">
    <property type="term" value="F:catalytic activity, acting on RNA"/>
    <property type="evidence" value="ECO:0007669"/>
    <property type="project" value="UniProtKB-ARBA"/>
</dbReference>
<dbReference type="NCBIfam" id="TIGR00005">
    <property type="entry name" value="rluA_subfam"/>
    <property type="match status" value="1"/>
</dbReference>
<dbReference type="InterPro" id="IPR050188">
    <property type="entry name" value="RluA_PseudoU_synthase"/>
</dbReference>
<dbReference type="GO" id="GO:0003723">
    <property type="term" value="F:RNA binding"/>
    <property type="evidence" value="ECO:0007669"/>
    <property type="project" value="InterPro"/>
</dbReference>
<evidence type="ECO:0000256" key="4">
    <source>
        <dbReference type="PIRSR" id="PIRSR606225-1"/>
    </source>
</evidence>